<evidence type="ECO:0000256" key="3">
    <source>
        <dbReference type="ARBA" id="ARBA00023002"/>
    </source>
</evidence>
<comment type="pathway">
    <text evidence="1 5">Carotenoid biosynthesis.</text>
</comment>
<dbReference type="PANTHER" id="PTHR43734">
    <property type="entry name" value="PHYTOENE DESATURASE"/>
    <property type="match status" value="1"/>
</dbReference>
<reference evidence="8" key="1">
    <citation type="journal article" date="2019" name="Int. J. Syst. Evol. Microbiol.">
        <title>The Global Catalogue of Microorganisms (GCM) 10K type strain sequencing project: providing services to taxonomists for standard genome sequencing and annotation.</title>
        <authorList>
            <consortium name="The Broad Institute Genomics Platform"/>
            <consortium name="The Broad Institute Genome Sequencing Center for Infectious Disease"/>
            <person name="Wu L."/>
            <person name="Ma J."/>
        </authorList>
    </citation>
    <scope>NUCLEOTIDE SEQUENCE [LARGE SCALE GENOMIC DNA]</scope>
    <source>
        <strain evidence="8">CGMCC 1.6964</strain>
    </source>
</reference>
<proteinExistence type="inferred from homology"/>
<dbReference type="NCBIfam" id="TIGR02734">
    <property type="entry name" value="crtI_fam"/>
    <property type="match status" value="1"/>
</dbReference>
<dbReference type="RefSeq" id="WP_018976816.1">
    <property type="nucleotide sequence ID" value="NZ_BMLN01000002.1"/>
</dbReference>
<comment type="caution">
    <text evidence="7">The sequence shown here is derived from an EMBL/GenBank/DDBJ whole genome shotgun (WGS) entry which is preliminary data.</text>
</comment>
<evidence type="ECO:0000256" key="1">
    <source>
        <dbReference type="ARBA" id="ARBA00004829"/>
    </source>
</evidence>
<evidence type="ECO:0000313" key="7">
    <source>
        <dbReference type="EMBL" id="GGN93437.1"/>
    </source>
</evidence>
<dbReference type="InterPro" id="IPR002937">
    <property type="entry name" value="Amino_oxidase"/>
</dbReference>
<dbReference type="SUPFAM" id="SSF51905">
    <property type="entry name" value="FAD/NAD(P)-binding domain"/>
    <property type="match status" value="1"/>
</dbReference>
<protein>
    <submittedName>
        <fullName evidence="7">Dehydrosqualene desaturase</fullName>
    </submittedName>
</protein>
<evidence type="ECO:0000256" key="4">
    <source>
        <dbReference type="ARBA" id="ARBA00038322"/>
    </source>
</evidence>
<feature type="domain" description="Amine oxidase" evidence="6">
    <location>
        <begin position="14"/>
        <end position="485"/>
    </location>
</feature>
<keyword evidence="3 5" id="KW-0560">Oxidoreductase</keyword>
<comment type="similarity">
    <text evidence="4">Belongs to the carotenoid/retinoid oxidoreductase family. CrtN subfamily.</text>
</comment>
<accession>A0ABQ2KU36</accession>
<dbReference type="InterPro" id="IPR036188">
    <property type="entry name" value="FAD/NAD-bd_sf"/>
</dbReference>
<dbReference type="InterPro" id="IPR014105">
    <property type="entry name" value="Carotenoid/retinoid_OxRdtase"/>
</dbReference>
<evidence type="ECO:0000256" key="5">
    <source>
        <dbReference type="RuleBase" id="RU362075"/>
    </source>
</evidence>
<evidence type="ECO:0000256" key="2">
    <source>
        <dbReference type="ARBA" id="ARBA00022746"/>
    </source>
</evidence>
<dbReference type="Pfam" id="PF01593">
    <property type="entry name" value="Amino_oxidase"/>
    <property type="match status" value="1"/>
</dbReference>
<organism evidence="7 8">
    <name type="scientific">Saccharibacillus kuerlensis</name>
    <dbReference type="NCBI Taxonomy" id="459527"/>
    <lineage>
        <taxon>Bacteria</taxon>
        <taxon>Bacillati</taxon>
        <taxon>Bacillota</taxon>
        <taxon>Bacilli</taxon>
        <taxon>Bacillales</taxon>
        <taxon>Paenibacillaceae</taxon>
        <taxon>Saccharibacillus</taxon>
    </lineage>
</organism>
<keyword evidence="8" id="KW-1185">Reference proteome</keyword>
<keyword evidence="2 5" id="KW-0125">Carotenoid biosynthesis</keyword>
<dbReference type="EMBL" id="BMLN01000002">
    <property type="protein sequence ID" value="GGN93437.1"/>
    <property type="molecule type" value="Genomic_DNA"/>
</dbReference>
<dbReference type="PANTHER" id="PTHR43734:SF1">
    <property type="entry name" value="PHYTOENE DESATURASE"/>
    <property type="match status" value="1"/>
</dbReference>
<evidence type="ECO:0000259" key="6">
    <source>
        <dbReference type="Pfam" id="PF01593"/>
    </source>
</evidence>
<dbReference type="Gene3D" id="3.50.50.60">
    <property type="entry name" value="FAD/NAD(P)-binding domain"/>
    <property type="match status" value="2"/>
</dbReference>
<sequence length="491" mass="54451">MSRAPRVAVVGGGIGGLTAALLLSRRGAEVTLLEGRNRLGGRIAFESSEDEGSRIDQGPTIVLLPEMLLSILEEGGVERERIKLIESDPLYRIHYADGRVMTKRRNPDDQAKEIERLFPGESEGYIRYMEQMRAMYPGAQKAVLERTFPRTRDFFTPRQIKLLGSLQAHRSVRGAAARYFKNNDLIDAYSLQSLYIGGQPTGTPGVYSILPYAEHDFGIWMIEGGYARLPVILEEELRSRGVDIRLNTRVERLEVEDGHCRGLVANGVREEYDAVLFNGDFPNLLPLLGDLPEAKRRKPYRPSSGCVLVYIGVSKRWEDAAAHQFFLPDSLTSSLQAVFERGMIPANPSFYVFNPIVLDPNAASEGESVLYFLIPAPDASRTAWSKEGRRLARKVLQAAERRGFPGLRDSIKWIKLRTPEEARQDGNYVGGSFGIAPILGQSGPYRPQPKPFKTIGGLYAAGASVHPGGGVPIVMQGARMAVNQLLEEWNP</sequence>
<gene>
    <name evidence="7" type="primary">crtN</name>
    <name evidence="7" type="ORF">GCM10010969_07170</name>
</gene>
<dbReference type="Gene3D" id="3.90.660.20">
    <property type="entry name" value="Protoporphyrinogen oxidase, mitochondrial, domain 2"/>
    <property type="match status" value="1"/>
</dbReference>
<evidence type="ECO:0000313" key="8">
    <source>
        <dbReference type="Proteomes" id="UP000606653"/>
    </source>
</evidence>
<name>A0ABQ2KU36_9BACL</name>
<dbReference type="Proteomes" id="UP000606653">
    <property type="component" value="Unassembled WGS sequence"/>
</dbReference>